<feature type="transmembrane region" description="Helical" evidence="1">
    <location>
        <begin position="132"/>
        <end position="155"/>
    </location>
</feature>
<organism evidence="2 3">
    <name type="scientific">Clostridium fungisolvens</name>
    <dbReference type="NCBI Taxonomy" id="1604897"/>
    <lineage>
        <taxon>Bacteria</taxon>
        <taxon>Bacillati</taxon>
        <taxon>Bacillota</taxon>
        <taxon>Clostridia</taxon>
        <taxon>Eubacteriales</taxon>
        <taxon>Clostridiaceae</taxon>
        <taxon>Clostridium</taxon>
    </lineage>
</organism>
<keyword evidence="1" id="KW-0472">Membrane</keyword>
<evidence type="ECO:0008006" key="4">
    <source>
        <dbReference type="Google" id="ProtNLM"/>
    </source>
</evidence>
<dbReference type="AlphaFoldDB" id="A0A6V8SF30"/>
<dbReference type="Proteomes" id="UP000580568">
    <property type="component" value="Unassembled WGS sequence"/>
</dbReference>
<evidence type="ECO:0000256" key="1">
    <source>
        <dbReference type="SAM" id="Phobius"/>
    </source>
</evidence>
<dbReference type="InterPro" id="IPR025671">
    <property type="entry name" value="HXXEE"/>
</dbReference>
<keyword evidence="1" id="KW-0812">Transmembrane</keyword>
<keyword evidence="3" id="KW-1185">Reference proteome</keyword>
<name>A0A6V8SF30_9CLOT</name>
<evidence type="ECO:0000313" key="3">
    <source>
        <dbReference type="Proteomes" id="UP000580568"/>
    </source>
</evidence>
<accession>A0A6V8SF30</accession>
<dbReference type="Pfam" id="PF13787">
    <property type="entry name" value="HXXEE"/>
    <property type="match status" value="1"/>
</dbReference>
<evidence type="ECO:0000313" key="2">
    <source>
        <dbReference type="EMBL" id="GFP75824.1"/>
    </source>
</evidence>
<dbReference type="EMBL" id="BLZR01000001">
    <property type="protein sequence ID" value="GFP75824.1"/>
    <property type="molecule type" value="Genomic_DNA"/>
</dbReference>
<dbReference type="RefSeq" id="WP_183277296.1">
    <property type="nucleotide sequence ID" value="NZ_BLZR01000001.1"/>
</dbReference>
<feature type="transmembrane region" description="Helical" evidence="1">
    <location>
        <begin position="107"/>
        <end position="126"/>
    </location>
</feature>
<comment type="caution">
    <text evidence="2">The sequence shown here is derived from an EMBL/GenBank/DDBJ whole genome shotgun (WGS) entry which is preliminary data.</text>
</comment>
<keyword evidence="1" id="KW-1133">Transmembrane helix</keyword>
<proteinExistence type="predicted"/>
<feature type="transmembrane region" description="Helical" evidence="1">
    <location>
        <begin position="80"/>
        <end position="100"/>
    </location>
</feature>
<feature type="transmembrane region" description="Helical" evidence="1">
    <location>
        <begin position="6"/>
        <end position="29"/>
    </location>
</feature>
<reference evidence="2 3" key="1">
    <citation type="submission" date="2020-07" db="EMBL/GenBank/DDBJ databases">
        <title>A new beta-1,3-glucan-decomposing anaerobic bacterium isolated from anoxic soil subjected to biological soil disinfestation.</title>
        <authorList>
            <person name="Ueki A."/>
            <person name="Tonouchi A."/>
        </authorList>
    </citation>
    <scope>NUCLEOTIDE SEQUENCE [LARGE SCALE GENOMIC DNA]</scope>
    <source>
        <strain evidence="2 3">TW1</strain>
    </source>
</reference>
<gene>
    <name evidence="2" type="ORF">bsdtw1_01916</name>
</gene>
<protein>
    <recommendedName>
        <fullName evidence="4">HXXEE domain-containing protein</fullName>
    </recommendedName>
</protein>
<feature type="transmembrane region" description="Helical" evidence="1">
    <location>
        <begin position="49"/>
        <end position="74"/>
    </location>
</feature>
<sequence length="174" mass="20208">MKDLSMIIWLFPIIFMLHDFEEIIMFNAWSKRNETKISSIAKGHIPFNFNASTAAFSFGVAEEFIIISFVTLFSSLSDNYLAWYGIFIAFTFHLILHFVQLFIFKKYIPATITSIILFPISIYMIYKVYILVNFAAISLIISILLSTIIMIANIFALHKLMSSVDCWLNRFMKI</sequence>